<dbReference type="PANTHER" id="PTHR12677:SF59">
    <property type="entry name" value="GOLGI APPARATUS MEMBRANE PROTEIN TVP38-RELATED"/>
    <property type="match status" value="1"/>
</dbReference>
<organism evidence="8 9">
    <name type="scientific">Paenibacillus herberti</name>
    <dbReference type="NCBI Taxonomy" id="1619309"/>
    <lineage>
        <taxon>Bacteria</taxon>
        <taxon>Bacillati</taxon>
        <taxon>Bacillota</taxon>
        <taxon>Bacilli</taxon>
        <taxon>Bacillales</taxon>
        <taxon>Paenibacillaceae</taxon>
        <taxon>Paenibacillus</taxon>
    </lineage>
</organism>
<evidence type="ECO:0000313" key="8">
    <source>
        <dbReference type="EMBL" id="OXM16258.1"/>
    </source>
</evidence>
<keyword evidence="4 6" id="KW-1133">Transmembrane helix</keyword>
<feature type="domain" description="VTT" evidence="7">
    <location>
        <begin position="54"/>
        <end position="172"/>
    </location>
</feature>
<evidence type="ECO:0000259" key="7">
    <source>
        <dbReference type="Pfam" id="PF09335"/>
    </source>
</evidence>
<evidence type="ECO:0000256" key="3">
    <source>
        <dbReference type="ARBA" id="ARBA00022692"/>
    </source>
</evidence>
<dbReference type="EMBL" id="NMUQ01000001">
    <property type="protein sequence ID" value="OXM16258.1"/>
    <property type="molecule type" value="Genomic_DNA"/>
</dbReference>
<comment type="subcellular location">
    <subcellularLocation>
        <location evidence="1 6">Cell membrane</location>
        <topology evidence="1 6">Multi-pass membrane protein</topology>
    </subcellularLocation>
</comment>
<feature type="transmembrane region" description="Helical" evidence="6">
    <location>
        <begin position="37"/>
        <end position="62"/>
    </location>
</feature>
<dbReference type="AlphaFoldDB" id="A0A229P2C4"/>
<dbReference type="OrthoDB" id="2381682at2"/>
<reference evidence="8 9" key="1">
    <citation type="submission" date="2017-07" db="EMBL/GenBank/DDBJ databases">
        <title>Paenibacillus herberti R33 genome sequencing and assembly.</title>
        <authorList>
            <person name="Su W."/>
        </authorList>
    </citation>
    <scope>NUCLEOTIDE SEQUENCE [LARGE SCALE GENOMIC DNA]</scope>
    <source>
        <strain evidence="8 9">R33</strain>
    </source>
</reference>
<keyword evidence="3 6" id="KW-0812">Transmembrane</keyword>
<protein>
    <recommendedName>
        <fullName evidence="6">TVP38/TMEM64 family membrane protein</fullName>
    </recommendedName>
</protein>
<gene>
    <name evidence="8" type="ORF">CGZ75_06085</name>
</gene>
<dbReference type="GO" id="GO:0005886">
    <property type="term" value="C:plasma membrane"/>
    <property type="evidence" value="ECO:0007669"/>
    <property type="project" value="UniProtKB-SubCell"/>
</dbReference>
<evidence type="ECO:0000313" key="9">
    <source>
        <dbReference type="Proteomes" id="UP000215145"/>
    </source>
</evidence>
<dbReference type="RefSeq" id="WP_089523342.1">
    <property type="nucleotide sequence ID" value="NZ_NMUQ01000001.1"/>
</dbReference>
<keyword evidence="9" id="KW-1185">Reference proteome</keyword>
<dbReference type="InterPro" id="IPR015414">
    <property type="entry name" value="TMEM64"/>
</dbReference>
<dbReference type="InterPro" id="IPR032816">
    <property type="entry name" value="VTT_dom"/>
</dbReference>
<dbReference type="Pfam" id="PF09335">
    <property type="entry name" value="VTT_dom"/>
    <property type="match status" value="1"/>
</dbReference>
<evidence type="ECO:0000256" key="6">
    <source>
        <dbReference type="RuleBase" id="RU366058"/>
    </source>
</evidence>
<feature type="transmembrane region" description="Helical" evidence="6">
    <location>
        <begin position="181"/>
        <end position="199"/>
    </location>
</feature>
<comment type="similarity">
    <text evidence="6">Belongs to the TVP38/TMEM64 family.</text>
</comment>
<keyword evidence="2 6" id="KW-1003">Cell membrane</keyword>
<sequence>MKYSKWLILIVYIALFILVLSEQQRILDWIQAEGNNQLFVTFLFAIVFAAVPFVPFGVIGAIVGAKYGLLLGGIVNLTASSIAAAVTYFLFYSMFKQQGLAYLERSDRLQSLHSMVRNNVFWAVFTGRIIPIMPAFLINCYGGVFKLSFPAFLLATVLGKIPAMLVFAYVGDSAASGATHWITVLLIYILFIGLIYLAYKYVKKTKTRP</sequence>
<feature type="transmembrane region" description="Helical" evidence="6">
    <location>
        <begin position="120"/>
        <end position="142"/>
    </location>
</feature>
<name>A0A229P2C4_9BACL</name>
<evidence type="ECO:0000256" key="4">
    <source>
        <dbReference type="ARBA" id="ARBA00022989"/>
    </source>
</evidence>
<dbReference type="PANTHER" id="PTHR12677">
    <property type="entry name" value="GOLGI APPARATUS MEMBRANE PROTEIN TVP38-RELATED"/>
    <property type="match status" value="1"/>
</dbReference>
<feature type="transmembrane region" description="Helical" evidence="6">
    <location>
        <begin position="149"/>
        <end position="169"/>
    </location>
</feature>
<feature type="transmembrane region" description="Helical" evidence="6">
    <location>
        <begin position="69"/>
        <end position="91"/>
    </location>
</feature>
<keyword evidence="5 6" id="KW-0472">Membrane</keyword>
<evidence type="ECO:0000256" key="5">
    <source>
        <dbReference type="ARBA" id="ARBA00023136"/>
    </source>
</evidence>
<evidence type="ECO:0000256" key="2">
    <source>
        <dbReference type="ARBA" id="ARBA00022475"/>
    </source>
</evidence>
<dbReference type="Proteomes" id="UP000215145">
    <property type="component" value="Unassembled WGS sequence"/>
</dbReference>
<comment type="caution">
    <text evidence="8">The sequence shown here is derived from an EMBL/GenBank/DDBJ whole genome shotgun (WGS) entry which is preliminary data.</text>
</comment>
<evidence type="ECO:0000256" key="1">
    <source>
        <dbReference type="ARBA" id="ARBA00004651"/>
    </source>
</evidence>
<proteinExistence type="inferred from homology"/>
<accession>A0A229P2C4</accession>